<dbReference type="EMBL" id="SRLC01000001">
    <property type="protein sequence ID" value="TGE24453.1"/>
    <property type="molecule type" value="Genomic_DNA"/>
</dbReference>
<evidence type="ECO:0000313" key="2">
    <source>
        <dbReference type="EMBL" id="TGE24453.1"/>
    </source>
</evidence>
<evidence type="ECO:0000259" key="1">
    <source>
        <dbReference type="Pfam" id="PF03235"/>
    </source>
</evidence>
<gene>
    <name evidence="2" type="ORF">E5K00_04350</name>
</gene>
<sequence length="568" mass="63605">MKAGKKLAVTPEAGTLTVERLVKRVVKGQVRIPAFQRPLQWGAIQVVALFDSIYKGYPIGSLLLQKRAAPAELLSIGPLTIQAPDTPDAFWVVDGQQRLISLAAGLARKLPVPEKPIDAYVVYFDAQNQTFASPPYNGSVPSTWVPVAQLFDSAVLSEWVYGWQHVHDAELRGAVFEAGQRLREYNVPLYTIETEDEEVLRDIFNRTNTYGKKMSWPDVHAALFGNKGKYPSTLPQLAEALEAEKMGSPTLRNLLTYVMASRGLDASRTLAEHERRGDEAMVKMEDAVHDALPVIVRALNFLRQEAEIPHVKLLPLALPMAVLTRYFSLFPHPSERSLELLTRWTWRVLLGGALFDERTILRHGVLTLEDGNDEMQAQKLLRLIPHELPGQLRYALPTRFDARAAESRLALLGMYSLQPLLDTGEPVDLAELLASRKKAGLRTIIPAKASRSELMTSPANRMLLPGTQPTNEQQDLFEEDEEGQYQRGISYEQLRQLNYADNKKFLASHAIDEPAFAALQQGDAETFLQRRRNIVQTAVRNLGDRLAAWGQPDRVSIDQIVAKTLQAE</sequence>
<evidence type="ECO:0000313" key="3">
    <source>
        <dbReference type="Proteomes" id="UP000297549"/>
    </source>
</evidence>
<accession>A0A4Z0Q5N4</accession>
<dbReference type="InterPro" id="IPR004919">
    <property type="entry name" value="GmrSD_N"/>
</dbReference>
<dbReference type="RefSeq" id="WP_135462036.1">
    <property type="nucleotide sequence ID" value="NZ_SRLC01000001.1"/>
</dbReference>
<organism evidence="2 3">
    <name type="scientific">Hymenobacter aquaticus</name>
    <dbReference type="NCBI Taxonomy" id="1867101"/>
    <lineage>
        <taxon>Bacteria</taxon>
        <taxon>Pseudomonadati</taxon>
        <taxon>Bacteroidota</taxon>
        <taxon>Cytophagia</taxon>
        <taxon>Cytophagales</taxon>
        <taxon>Hymenobacteraceae</taxon>
        <taxon>Hymenobacter</taxon>
    </lineage>
</organism>
<name>A0A4Z0Q5N4_9BACT</name>
<dbReference type="Pfam" id="PF03235">
    <property type="entry name" value="GmrSD_N"/>
    <property type="match status" value="1"/>
</dbReference>
<keyword evidence="3" id="KW-1185">Reference proteome</keyword>
<dbReference type="OrthoDB" id="9764212at2"/>
<dbReference type="PANTHER" id="PTHR37292:SF2">
    <property type="entry name" value="DUF262 DOMAIN-CONTAINING PROTEIN"/>
    <property type="match status" value="1"/>
</dbReference>
<dbReference type="AlphaFoldDB" id="A0A4Z0Q5N4"/>
<comment type="caution">
    <text evidence="2">The sequence shown here is derived from an EMBL/GenBank/DDBJ whole genome shotgun (WGS) entry which is preliminary data.</text>
</comment>
<dbReference type="Proteomes" id="UP000297549">
    <property type="component" value="Unassembled WGS sequence"/>
</dbReference>
<reference evidence="2 3" key="1">
    <citation type="submission" date="2019-04" db="EMBL/GenBank/DDBJ databases">
        <authorList>
            <person name="Feng G."/>
            <person name="Zhang J."/>
            <person name="Zhu H."/>
        </authorList>
    </citation>
    <scope>NUCLEOTIDE SEQUENCE [LARGE SCALE GENOMIC DNA]</scope>
    <source>
        <strain evidence="2 3">JCM 31653</strain>
    </source>
</reference>
<protein>
    <submittedName>
        <fullName evidence="2">DUF262 domain-containing protein</fullName>
    </submittedName>
</protein>
<proteinExistence type="predicted"/>
<dbReference type="PANTHER" id="PTHR37292">
    <property type="entry name" value="VNG6097C"/>
    <property type="match status" value="1"/>
</dbReference>
<feature type="domain" description="GmrSD restriction endonucleases N-terminal" evidence="1">
    <location>
        <begin position="21"/>
        <end position="222"/>
    </location>
</feature>